<dbReference type="InterPro" id="IPR050600">
    <property type="entry name" value="SETD3_SETD6_MTase"/>
</dbReference>
<dbReference type="InterPro" id="IPR001214">
    <property type="entry name" value="SET_dom"/>
</dbReference>
<dbReference type="PROSITE" id="PS50280">
    <property type="entry name" value="SET"/>
    <property type="match status" value="1"/>
</dbReference>
<comment type="caution">
    <text evidence="2">The sequence shown here is derived from an EMBL/GenBank/DDBJ whole genome shotgun (WGS) entry which is preliminary data.</text>
</comment>
<proteinExistence type="predicted"/>
<reference evidence="2 3" key="1">
    <citation type="submission" date="2020-08" db="EMBL/GenBank/DDBJ databases">
        <authorList>
            <person name="Hejnol A."/>
        </authorList>
    </citation>
    <scope>NUCLEOTIDE SEQUENCE [LARGE SCALE GENOMIC DNA]</scope>
</reference>
<dbReference type="CDD" id="cd19177">
    <property type="entry name" value="SET_SETD4"/>
    <property type="match status" value="1"/>
</dbReference>
<name>A0A7I8VTV8_9ANNE</name>
<dbReference type="Proteomes" id="UP000549394">
    <property type="component" value="Unassembled WGS sequence"/>
</dbReference>
<evidence type="ECO:0000259" key="1">
    <source>
        <dbReference type="PROSITE" id="PS50280"/>
    </source>
</evidence>
<gene>
    <name evidence="2" type="ORF">DGYR_LOCUS7938</name>
</gene>
<dbReference type="Pfam" id="PF00856">
    <property type="entry name" value="SET"/>
    <property type="match status" value="1"/>
</dbReference>
<dbReference type="PANTHER" id="PTHR13271">
    <property type="entry name" value="UNCHARACTERIZED PUTATIVE METHYLTRANSFERASE"/>
    <property type="match status" value="1"/>
</dbReference>
<evidence type="ECO:0000313" key="2">
    <source>
        <dbReference type="EMBL" id="CAD5119746.1"/>
    </source>
</evidence>
<dbReference type="AlphaFoldDB" id="A0A7I8VTV8"/>
<dbReference type="SUPFAM" id="SSF82199">
    <property type="entry name" value="SET domain"/>
    <property type="match status" value="1"/>
</dbReference>
<accession>A0A7I8VTV8</accession>
<dbReference type="Gene3D" id="3.90.1410.10">
    <property type="entry name" value="set domain protein methyltransferase, domain 1"/>
    <property type="match status" value="1"/>
</dbReference>
<organism evidence="2 3">
    <name type="scientific">Dimorphilus gyrociliatus</name>
    <dbReference type="NCBI Taxonomy" id="2664684"/>
    <lineage>
        <taxon>Eukaryota</taxon>
        <taxon>Metazoa</taxon>
        <taxon>Spiralia</taxon>
        <taxon>Lophotrochozoa</taxon>
        <taxon>Annelida</taxon>
        <taxon>Polychaeta</taxon>
        <taxon>Polychaeta incertae sedis</taxon>
        <taxon>Dinophilidae</taxon>
        <taxon>Dimorphilus</taxon>
    </lineage>
</organism>
<evidence type="ECO:0000313" key="3">
    <source>
        <dbReference type="Proteomes" id="UP000549394"/>
    </source>
</evidence>
<dbReference type="GO" id="GO:0016279">
    <property type="term" value="F:protein-lysine N-methyltransferase activity"/>
    <property type="evidence" value="ECO:0007669"/>
    <property type="project" value="InterPro"/>
</dbReference>
<dbReference type="FunFam" id="3.90.1410.10:FF:000002">
    <property type="entry name" value="SET domain-containing protein 4 isoform X1"/>
    <property type="match status" value="1"/>
</dbReference>
<protein>
    <submittedName>
        <fullName evidence="2">DgyrCDS8342</fullName>
    </submittedName>
</protein>
<keyword evidence="3" id="KW-1185">Reference proteome</keyword>
<dbReference type="EMBL" id="CAJFCJ010000011">
    <property type="protein sequence ID" value="CAD5119746.1"/>
    <property type="molecule type" value="Genomic_DNA"/>
</dbReference>
<feature type="domain" description="SET" evidence="1">
    <location>
        <begin position="43"/>
        <end position="262"/>
    </location>
</feature>
<dbReference type="InterPro" id="IPR044429">
    <property type="entry name" value="SETD4_SET"/>
</dbReference>
<dbReference type="OrthoDB" id="341421at2759"/>
<dbReference type="InterPro" id="IPR046341">
    <property type="entry name" value="SET_dom_sf"/>
</dbReference>
<sequence length="322" mass="37847">MVRKGRTWRKRYSTKERLFKNLALDNDIISLSIWMQSRGFRNKSLVPAVFQNTGRGIMARKRITDIIIQVPEGLIITTRTILKSGLGPFFRKKARQFSSLEALCLFLIYERSLGDESIWHFYIRTLPEEYSIPTYWTEEELDILPKSLRSKVNTEVKQVQRLYERCLRLGGNLSTFLRADLTWNDFKWAWSAINTRCIYMKTYSGDYFLDDTNHLALIPYLDLLNHSDSAMIEAGFNKDKNCYEIKTLKTYNKYDQVFISYGSHANAKLLLEYGFVIPSIQFDAVEFDFNFIKGMFDIDDELFERLTREGFNELVPVIKRIS</sequence>
<dbReference type="PANTHER" id="PTHR13271:SF151">
    <property type="entry name" value="SET DOMAIN-CONTAINING PROTEIN 4"/>
    <property type="match status" value="1"/>
</dbReference>